<feature type="compositionally biased region" description="Basic residues" evidence="1">
    <location>
        <begin position="17"/>
        <end position="28"/>
    </location>
</feature>
<evidence type="ECO:0000256" key="1">
    <source>
        <dbReference type="SAM" id="MobiDB-lite"/>
    </source>
</evidence>
<proteinExistence type="predicted"/>
<accession>A0A2H3TRF1</accession>
<feature type="domain" description="BZIP" evidence="2">
    <location>
        <begin position="9"/>
        <end position="24"/>
    </location>
</feature>
<organism evidence="3 4">
    <name type="scientific">Fusarium oxysporum</name>
    <name type="common">Fusarium vascular wilt</name>
    <dbReference type="NCBI Taxonomy" id="5507"/>
    <lineage>
        <taxon>Eukaryota</taxon>
        <taxon>Fungi</taxon>
        <taxon>Dikarya</taxon>
        <taxon>Ascomycota</taxon>
        <taxon>Pezizomycotina</taxon>
        <taxon>Sordariomycetes</taxon>
        <taxon>Hypocreomycetidae</taxon>
        <taxon>Hypocreales</taxon>
        <taxon>Nectriaceae</taxon>
        <taxon>Fusarium</taxon>
        <taxon>Fusarium oxysporum species complex</taxon>
    </lineage>
</organism>
<feature type="compositionally biased region" description="Low complexity" evidence="1">
    <location>
        <begin position="57"/>
        <end position="70"/>
    </location>
</feature>
<dbReference type="AlphaFoldDB" id="A0A2H3TRF1"/>
<dbReference type="Proteomes" id="UP000219369">
    <property type="component" value="Unassembled WGS sequence"/>
</dbReference>
<dbReference type="EMBL" id="FMJY01000009">
    <property type="protein sequence ID" value="SCO91218.1"/>
    <property type="molecule type" value="Genomic_DNA"/>
</dbReference>
<evidence type="ECO:0000259" key="2">
    <source>
        <dbReference type="PROSITE" id="PS00036"/>
    </source>
</evidence>
<name>A0A2H3TRF1_FUSOX</name>
<feature type="region of interest" description="Disordered" evidence="1">
    <location>
        <begin position="1"/>
        <end position="94"/>
    </location>
</feature>
<evidence type="ECO:0000313" key="3">
    <source>
        <dbReference type="EMBL" id="SCO91218.1"/>
    </source>
</evidence>
<dbReference type="PROSITE" id="PS00036">
    <property type="entry name" value="BZIP_BASIC"/>
    <property type="match status" value="1"/>
</dbReference>
<reference evidence="4" key="1">
    <citation type="submission" date="2016-09" db="EMBL/GenBank/DDBJ databases">
        <authorList>
            <person name="Guldener U."/>
        </authorList>
    </citation>
    <scope>NUCLEOTIDE SEQUENCE [LARGE SCALE GENOMIC DNA]</scope>
    <source>
        <strain evidence="4">V64-1</strain>
    </source>
</reference>
<dbReference type="GO" id="GO:0003700">
    <property type="term" value="F:DNA-binding transcription factor activity"/>
    <property type="evidence" value="ECO:0007669"/>
    <property type="project" value="InterPro"/>
</dbReference>
<feature type="compositionally biased region" description="Basic and acidic residues" evidence="1">
    <location>
        <begin position="29"/>
        <end position="47"/>
    </location>
</feature>
<sequence>MPRREISEKRRLQNRAAQKRYREKHRNKQPQDIRVPGEKGQKSRHAENSSSTKMNASTTNSCAISSSSSLSPPPYPTPSNGLAAGSGMSPIPENVTGLEESLAYGGPPTWTDPTNGLCNFHWWPESGTDQPSWLSQSTGWAEPFTIQDWSGLTIDSGDQHSFGLQPKCPHCSQNKQNASAKDAYVPQTETFPMYPSIDLDNLLNH</sequence>
<dbReference type="CDD" id="cd14688">
    <property type="entry name" value="bZIP_YAP"/>
    <property type="match status" value="1"/>
</dbReference>
<protein>
    <recommendedName>
        <fullName evidence="2">BZIP domain-containing protein</fullName>
    </recommendedName>
</protein>
<dbReference type="InterPro" id="IPR004827">
    <property type="entry name" value="bZIP"/>
</dbReference>
<dbReference type="OrthoDB" id="5080642at2759"/>
<feature type="compositionally biased region" description="Basic and acidic residues" evidence="1">
    <location>
        <begin position="1"/>
        <end position="11"/>
    </location>
</feature>
<evidence type="ECO:0000313" key="4">
    <source>
        <dbReference type="Proteomes" id="UP000219369"/>
    </source>
</evidence>
<gene>
    <name evidence="3" type="ORF">FRV6_15346</name>
</gene>